<dbReference type="Proteomes" id="UP000294678">
    <property type="component" value="Unassembled WGS sequence"/>
</dbReference>
<keyword evidence="3" id="KW-0418">Kinase</keyword>
<name>A0AA46DYA5_9FUSO</name>
<dbReference type="SUPFAM" id="SSF55874">
    <property type="entry name" value="ATPase domain of HSP90 chaperone/DNA topoisomerase II/histidine kinase"/>
    <property type="match status" value="1"/>
</dbReference>
<evidence type="ECO:0000313" key="4">
    <source>
        <dbReference type="Proteomes" id="UP000294678"/>
    </source>
</evidence>
<protein>
    <submittedName>
        <fullName evidence="3">Serine/threonine-protein kinase RsbW</fullName>
    </submittedName>
</protein>
<dbReference type="PANTHER" id="PTHR35526:SF3">
    <property type="entry name" value="ANTI-SIGMA-F FACTOR RSBW"/>
    <property type="match status" value="1"/>
</dbReference>
<sequence>MNTNFFLKVEAKYELLSKIRNAVKNFLINNKIDEKNIFQLISIIDELCTNVVEHAYFSKDDKRELELKLKIKDGKIFIIVEDFGSGFKGEGHSKEEGGMGLNIVRGLVDSLEIIVKKRGTRIEALKKL</sequence>
<accession>A0AA46DYA5</accession>
<comment type="caution">
    <text evidence="3">The sequence shown here is derived from an EMBL/GenBank/DDBJ whole genome shotgun (WGS) entry which is preliminary data.</text>
</comment>
<dbReference type="PANTHER" id="PTHR35526">
    <property type="entry name" value="ANTI-SIGMA-F FACTOR RSBW-RELATED"/>
    <property type="match status" value="1"/>
</dbReference>
<evidence type="ECO:0000256" key="1">
    <source>
        <dbReference type="ARBA" id="ARBA00022527"/>
    </source>
</evidence>
<dbReference type="InterPro" id="IPR003594">
    <property type="entry name" value="HATPase_dom"/>
</dbReference>
<dbReference type="Pfam" id="PF13581">
    <property type="entry name" value="HATPase_c_2"/>
    <property type="match status" value="1"/>
</dbReference>
<organism evidence="3 4">
    <name type="scientific">Hypnocyclicus thermotrophus</name>
    <dbReference type="NCBI Taxonomy" id="1627895"/>
    <lineage>
        <taxon>Bacteria</taxon>
        <taxon>Fusobacteriati</taxon>
        <taxon>Fusobacteriota</taxon>
        <taxon>Fusobacteriia</taxon>
        <taxon>Fusobacteriales</taxon>
        <taxon>Fusobacteriaceae</taxon>
        <taxon>Hypnocyclicus</taxon>
    </lineage>
</organism>
<evidence type="ECO:0000313" key="3">
    <source>
        <dbReference type="EMBL" id="TDT69170.1"/>
    </source>
</evidence>
<dbReference type="EMBL" id="SOBG01000006">
    <property type="protein sequence ID" value="TDT69170.1"/>
    <property type="molecule type" value="Genomic_DNA"/>
</dbReference>
<proteinExistence type="predicted"/>
<dbReference type="GO" id="GO:0004674">
    <property type="term" value="F:protein serine/threonine kinase activity"/>
    <property type="evidence" value="ECO:0007669"/>
    <property type="project" value="UniProtKB-KW"/>
</dbReference>
<gene>
    <name evidence="3" type="ORF">EV215_1512</name>
</gene>
<dbReference type="CDD" id="cd16936">
    <property type="entry name" value="HATPase_RsbW-like"/>
    <property type="match status" value="1"/>
</dbReference>
<dbReference type="Gene3D" id="3.30.565.10">
    <property type="entry name" value="Histidine kinase-like ATPase, C-terminal domain"/>
    <property type="match status" value="1"/>
</dbReference>
<keyword evidence="1" id="KW-0723">Serine/threonine-protein kinase</keyword>
<dbReference type="AlphaFoldDB" id="A0AA46DYA5"/>
<keyword evidence="3" id="KW-0808">Transferase</keyword>
<dbReference type="InterPro" id="IPR050267">
    <property type="entry name" value="Anti-sigma-factor_SerPK"/>
</dbReference>
<feature type="domain" description="Histidine kinase/HSP90-like ATPase" evidence="2">
    <location>
        <begin position="10"/>
        <end position="123"/>
    </location>
</feature>
<dbReference type="InterPro" id="IPR036890">
    <property type="entry name" value="HATPase_C_sf"/>
</dbReference>
<dbReference type="RefSeq" id="WP_134113381.1">
    <property type="nucleotide sequence ID" value="NZ_SOBG01000006.1"/>
</dbReference>
<evidence type="ECO:0000259" key="2">
    <source>
        <dbReference type="Pfam" id="PF13581"/>
    </source>
</evidence>
<reference evidence="3 4" key="1">
    <citation type="submission" date="2019-03" db="EMBL/GenBank/DDBJ databases">
        <title>Genomic Encyclopedia of Type Strains, Phase IV (KMG-IV): sequencing the most valuable type-strain genomes for metagenomic binning, comparative biology and taxonomic classification.</title>
        <authorList>
            <person name="Goeker M."/>
        </authorList>
    </citation>
    <scope>NUCLEOTIDE SEQUENCE [LARGE SCALE GENOMIC DNA]</scope>
    <source>
        <strain evidence="3 4">DSM 100055</strain>
    </source>
</reference>
<keyword evidence="4" id="KW-1185">Reference proteome</keyword>